<feature type="compositionally biased region" description="Low complexity" evidence="1">
    <location>
        <begin position="158"/>
        <end position="167"/>
    </location>
</feature>
<dbReference type="AlphaFoldDB" id="A0A421B7E2"/>
<dbReference type="RefSeq" id="WP_170224049.1">
    <property type="nucleotide sequence ID" value="NZ_RCDD01000001.1"/>
</dbReference>
<reference evidence="3 4" key="1">
    <citation type="submission" date="2018-10" db="EMBL/GenBank/DDBJ databases">
        <title>Genomic Encyclopedia of Archaeal and Bacterial Type Strains, Phase II (KMG-II): from individual species to whole genera.</title>
        <authorList>
            <person name="Goeker M."/>
        </authorList>
    </citation>
    <scope>NUCLEOTIDE SEQUENCE [LARGE SCALE GENOMIC DNA]</scope>
    <source>
        <strain evidence="3 4">DSM 45657</strain>
    </source>
</reference>
<accession>A0A421B7E2</accession>
<gene>
    <name evidence="3" type="ORF">CLV68_0641</name>
</gene>
<evidence type="ECO:0000256" key="2">
    <source>
        <dbReference type="SAM" id="Phobius"/>
    </source>
</evidence>
<name>A0A421B7E2_9PSEU</name>
<feature type="region of interest" description="Disordered" evidence="1">
    <location>
        <begin position="34"/>
        <end position="65"/>
    </location>
</feature>
<keyword evidence="2" id="KW-0812">Transmembrane</keyword>
<organism evidence="3 4">
    <name type="scientific">Actinokineospora cianjurensis</name>
    <dbReference type="NCBI Taxonomy" id="585224"/>
    <lineage>
        <taxon>Bacteria</taxon>
        <taxon>Bacillati</taxon>
        <taxon>Actinomycetota</taxon>
        <taxon>Actinomycetes</taxon>
        <taxon>Pseudonocardiales</taxon>
        <taxon>Pseudonocardiaceae</taxon>
        <taxon>Actinokineospora</taxon>
    </lineage>
</organism>
<dbReference type="EMBL" id="RCDD01000001">
    <property type="protein sequence ID" value="RLK60143.1"/>
    <property type="molecule type" value="Genomic_DNA"/>
</dbReference>
<sequence length="300" mass="31931">MTWQEELRQLDADLAAGRLSSDDYRVRRDAVLAKAASGDTGLPLQPVPTPVQPAPEPITQLPLPPAPTPVAPVAAPISAPVPVPPPPVVADKPADGPFPPAFKWKDDTPAVEATNIIPAITPDTPRPPGIPVGERTQTVQTVRPQEPQADRTQVVRNPEQQAATAEPQADRTQVVSSSEMRTVTTNFPPQPQQQQPQQQQAPQHPVVPAGWNQPRPVESAPPWWAGEEVPELGNSAWPQNADVFATDTKPGRGKTVWLVILAIILVLGIATGAFFVGKSVGESKSASAGYSSPDSTTQTR</sequence>
<feature type="compositionally biased region" description="Pro residues" evidence="1">
    <location>
        <begin position="45"/>
        <end position="65"/>
    </location>
</feature>
<evidence type="ECO:0000313" key="3">
    <source>
        <dbReference type="EMBL" id="RLK60143.1"/>
    </source>
</evidence>
<proteinExistence type="predicted"/>
<dbReference type="Proteomes" id="UP000282454">
    <property type="component" value="Unassembled WGS sequence"/>
</dbReference>
<feature type="compositionally biased region" description="Polar residues" evidence="1">
    <location>
        <begin position="170"/>
        <end position="187"/>
    </location>
</feature>
<feature type="transmembrane region" description="Helical" evidence="2">
    <location>
        <begin position="256"/>
        <end position="276"/>
    </location>
</feature>
<keyword evidence="2" id="KW-1133">Transmembrane helix</keyword>
<feature type="region of interest" description="Disordered" evidence="1">
    <location>
        <begin position="116"/>
        <end position="235"/>
    </location>
</feature>
<keyword evidence="4" id="KW-1185">Reference proteome</keyword>
<keyword evidence="2" id="KW-0472">Membrane</keyword>
<protein>
    <submittedName>
        <fullName evidence="3">Uncharacterized protein</fullName>
    </submittedName>
</protein>
<evidence type="ECO:0000313" key="4">
    <source>
        <dbReference type="Proteomes" id="UP000282454"/>
    </source>
</evidence>
<feature type="compositionally biased region" description="Low complexity" evidence="1">
    <location>
        <begin position="192"/>
        <end position="209"/>
    </location>
</feature>
<comment type="caution">
    <text evidence="3">The sequence shown here is derived from an EMBL/GenBank/DDBJ whole genome shotgun (WGS) entry which is preliminary data.</text>
</comment>
<evidence type="ECO:0000256" key="1">
    <source>
        <dbReference type="SAM" id="MobiDB-lite"/>
    </source>
</evidence>